<dbReference type="Proteomes" id="UP000265703">
    <property type="component" value="Unassembled WGS sequence"/>
</dbReference>
<organism evidence="2 3">
    <name type="scientific">Glomus cerebriforme</name>
    <dbReference type="NCBI Taxonomy" id="658196"/>
    <lineage>
        <taxon>Eukaryota</taxon>
        <taxon>Fungi</taxon>
        <taxon>Fungi incertae sedis</taxon>
        <taxon>Mucoromycota</taxon>
        <taxon>Glomeromycotina</taxon>
        <taxon>Glomeromycetes</taxon>
        <taxon>Glomerales</taxon>
        <taxon>Glomeraceae</taxon>
        <taxon>Glomus</taxon>
    </lineage>
</organism>
<keyword evidence="3" id="KW-1185">Reference proteome</keyword>
<evidence type="ECO:0000313" key="3">
    <source>
        <dbReference type="Proteomes" id="UP000265703"/>
    </source>
</evidence>
<gene>
    <name evidence="2" type="ORF">C1645_839127</name>
</gene>
<protein>
    <submittedName>
        <fullName evidence="2">Uncharacterized protein</fullName>
    </submittedName>
</protein>
<sequence>MIKRTLKLRIQALEFITINDKDFKKYVFLEEKWVEFKQIKIFFEIFKEVTIIMPGNVINEDNNTDEEDDKNNSNKEEN</sequence>
<dbReference type="EMBL" id="QKYT01001022">
    <property type="protein sequence ID" value="RIA80196.1"/>
    <property type="molecule type" value="Genomic_DNA"/>
</dbReference>
<proteinExistence type="predicted"/>
<feature type="region of interest" description="Disordered" evidence="1">
    <location>
        <begin position="58"/>
        <end position="78"/>
    </location>
</feature>
<name>A0A397S653_9GLOM</name>
<reference evidence="2 3" key="1">
    <citation type="submission" date="2018-06" db="EMBL/GenBank/DDBJ databases">
        <title>Comparative genomics reveals the genomic features of Rhizophagus irregularis, R. cerebriforme, R. diaphanum and Gigaspora rosea, and their symbiotic lifestyle signature.</title>
        <authorList>
            <person name="Morin E."/>
            <person name="San Clemente H."/>
            <person name="Chen E.C.H."/>
            <person name="De La Providencia I."/>
            <person name="Hainaut M."/>
            <person name="Kuo A."/>
            <person name="Kohler A."/>
            <person name="Murat C."/>
            <person name="Tang N."/>
            <person name="Roy S."/>
            <person name="Loubradou J."/>
            <person name="Henrissat B."/>
            <person name="Grigoriev I.V."/>
            <person name="Corradi N."/>
            <person name="Roux C."/>
            <person name="Martin F.M."/>
        </authorList>
    </citation>
    <scope>NUCLEOTIDE SEQUENCE [LARGE SCALE GENOMIC DNA]</scope>
    <source>
        <strain evidence="2 3">DAOM 227022</strain>
    </source>
</reference>
<evidence type="ECO:0000256" key="1">
    <source>
        <dbReference type="SAM" id="MobiDB-lite"/>
    </source>
</evidence>
<dbReference type="AlphaFoldDB" id="A0A397S653"/>
<accession>A0A397S653</accession>
<evidence type="ECO:0000313" key="2">
    <source>
        <dbReference type="EMBL" id="RIA80196.1"/>
    </source>
</evidence>
<dbReference type="STRING" id="658196.A0A397S653"/>
<comment type="caution">
    <text evidence="2">The sequence shown here is derived from an EMBL/GenBank/DDBJ whole genome shotgun (WGS) entry which is preliminary data.</text>
</comment>